<gene>
    <name evidence="1" type="primary">Ifi44l_21</name>
    <name evidence="1" type="ORF">GTO96_0009029</name>
</gene>
<organism evidence="1 2">
    <name type="scientific">Polypterus senegalus</name>
    <name type="common">Senegal bichir</name>
    <dbReference type="NCBI Taxonomy" id="55291"/>
    <lineage>
        <taxon>Eukaryota</taxon>
        <taxon>Metazoa</taxon>
        <taxon>Chordata</taxon>
        <taxon>Craniata</taxon>
        <taxon>Vertebrata</taxon>
        <taxon>Euteleostomi</taxon>
        <taxon>Actinopterygii</taxon>
        <taxon>Polypteriformes</taxon>
        <taxon>Polypteridae</taxon>
        <taxon>Polypterus</taxon>
    </lineage>
</organism>
<dbReference type="AlphaFoldDB" id="A0A8X7X5R0"/>
<dbReference type="Proteomes" id="UP000886611">
    <property type="component" value="Unassembled WGS sequence"/>
</dbReference>
<keyword evidence="2" id="KW-1185">Reference proteome</keyword>
<sequence length="333" mass="37862">MWSKLNPVNMAKATYQYCKGDTGQADQGTGNEAPAPLLEQPWRPMDWSRENREHLKENIRAYKPLREDVPKPRIVLIGQISAGKSTFFNSINAVFRGYPIHQAESGFEANSLSKKYKSYPISDGRGGPELPFILCDTMGLERSDGEGGIRVEDILSVIEGHVHHQYTFNPWVAISRSNPHYRTNPTLADKVHCVVYVIDISSPLELNPSFLKTLNDIRSKVNELEIPQLVLVTKVDLACNEVRRDVHNVYQSRYLKEKMERLEKELGVPLARIIAVKNYSSELELSDAIDILLLGALQQMLRAADSYFENLNLNERFMVTSNDMNSRYDSYPS</sequence>
<protein>
    <submittedName>
        <fullName evidence="1">IF44L protein</fullName>
    </submittedName>
</protein>
<dbReference type="EMBL" id="JAATIS010004524">
    <property type="protein sequence ID" value="KAG2461619.1"/>
    <property type="molecule type" value="Genomic_DNA"/>
</dbReference>
<dbReference type="PANTHER" id="PTHR14241">
    <property type="entry name" value="INTERFERON-INDUCED PROTEIN 44"/>
    <property type="match status" value="1"/>
</dbReference>
<name>A0A8X7X5R0_POLSE</name>
<accession>A0A8X7X5R0</accession>
<feature type="non-terminal residue" evidence="1">
    <location>
        <position position="1"/>
    </location>
</feature>
<dbReference type="GO" id="GO:0006955">
    <property type="term" value="P:immune response"/>
    <property type="evidence" value="ECO:0007669"/>
    <property type="project" value="TreeGrafter"/>
</dbReference>
<comment type="caution">
    <text evidence="1">The sequence shown here is derived from an EMBL/GenBank/DDBJ whole genome shotgun (WGS) entry which is preliminary data.</text>
</comment>
<dbReference type="Gene3D" id="3.40.50.300">
    <property type="entry name" value="P-loop containing nucleotide triphosphate hydrolases"/>
    <property type="match status" value="1"/>
</dbReference>
<dbReference type="SUPFAM" id="SSF52540">
    <property type="entry name" value="P-loop containing nucleoside triphosphate hydrolases"/>
    <property type="match status" value="1"/>
</dbReference>
<dbReference type="InterPro" id="IPR027417">
    <property type="entry name" value="P-loop_NTPase"/>
</dbReference>
<dbReference type="CDD" id="cd00882">
    <property type="entry name" value="Ras_like_GTPase"/>
    <property type="match status" value="1"/>
</dbReference>
<proteinExistence type="predicted"/>
<evidence type="ECO:0000313" key="2">
    <source>
        <dbReference type="Proteomes" id="UP000886611"/>
    </source>
</evidence>
<feature type="non-terminal residue" evidence="1">
    <location>
        <position position="333"/>
    </location>
</feature>
<evidence type="ECO:0000313" key="1">
    <source>
        <dbReference type="EMBL" id="KAG2461619.1"/>
    </source>
</evidence>
<dbReference type="PANTHER" id="PTHR14241:SF32">
    <property type="entry name" value="VWFA DOMAIN-CONTAINING PROTEIN-RELATED"/>
    <property type="match status" value="1"/>
</dbReference>
<reference evidence="1 2" key="1">
    <citation type="journal article" date="2021" name="Cell">
        <title>Tracing the genetic footprints of vertebrate landing in non-teleost ray-finned fishes.</title>
        <authorList>
            <person name="Bi X."/>
            <person name="Wang K."/>
            <person name="Yang L."/>
            <person name="Pan H."/>
            <person name="Jiang H."/>
            <person name="Wei Q."/>
            <person name="Fang M."/>
            <person name="Yu H."/>
            <person name="Zhu C."/>
            <person name="Cai Y."/>
            <person name="He Y."/>
            <person name="Gan X."/>
            <person name="Zeng H."/>
            <person name="Yu D."/>
            <person name="Zhu Y."/>
            <person name="Jiang H."/>
            <person name="Qiu Q."/>
            <person name="Yang H."/>
            <person name="Zhang Y.E."/>
            <person name="Wang W."/>
            <person name="Zhu M."/>
            <person name="He S."/>
            <person name="Zhang G."/>
        </authorList>
    </citation>
    <scope>NUCLEOTIDE SEQUENCE [LARGE SCALE GENOMIC DNA]</scope>
    <source>
        <strain evidence="1">Bchr_013</strain>
    </source>
</reference>